<dbReference type="Pfam" id="PF00583">
    <property type="entry name" value="Acetyltransf_1"/>
    <property type="match status" value="1"/>
</dbReference>
<dbReference type="InterPro" id="IPR000182">
    <property type="entry name" value="GNAT_dom"/>
</dbReference>
<proteinExistence type="predicted"/>
<dbReference type="Proteomes" id="UP001595755">
    <property type="component" value="Unassembled WGS sequence"/>
</dbReference>
<dbReference type="GO" id="GO:0016746">
    <property type="term" value="F:acyltransferase activity"/>
    <property type="evidence" value="ECO:0007669"/>
    <property type="project" value="UniProtKB-KW"/>
</dbReference>
<keyword evidence="2" id="KW-0012">Acyltransferase</keyword>
<name>A0ABV8SIY7_9BACL</name>
<feature type="domain" description="N-acetyltransferase" evidence="1">
    <location>
        <begin position="136"/>
        <end position="271"/>
    </location>
</feature>
<organism evidence="2 3">
    <name type="scientific">Cohnella boryungensis</name>
    <dbReference type="NCBI Taxonomy" id="768479"/>
    <lineage>
        <taxon>Bacteria</taxon>
        <taxon>Bacillati</taxon>
        <taxon>Bacillota</taxon>
        <taxon>Bacilli</taxon>
        <taxon>Bacillales</taxon>
        <taxon>Paenibacillaceae</taxon>
        <taxon>Cohnella</taxon>
    </lineage>
</organism>
<reference evidence="3" key="1">
    <citation type="journal article" date="2019" name="Int. J. Syst. Evol. Microbiol.">
        <title>The Global Catalogue of Microorganisms (GCM) 10K type strain sequencing project: providing services to taxonomists for standard genome sequencing and annotation.</title>
        <authorList>
            <consortium name="The Broad Institute Genomics Platform"/>
            <consortium name="The Broad Institute Genome Sequencing Center for Infectious Disease"/>
            <person name="Wu L."/>
            <person name="Ma J."/>
        </authorList>
    </citation>
    <scope>NUCLEOTIDE SEQUENCE [LARGE SCALE GENOMIC DNA]</scope>
    <source>
        <strain evidence="3">CGMCC 4.1641</strain>
    </source>
</reference>
<comment type="caution">
    <text evidence="2">The sequence shown here is derived from an EMBL/GenBank/DDBJ whole genome shotgun (WGS) entry which is preliminary data.</text>
</comment>
<keyword evidence="3" id="KW-1185">Reference proteome</keyword>
<evidence type="ECO:0000259" key="1">
    <source>
        <dbReference type="PROSITE" id="PS51186"/>
    </source>
</evidence>
<dbReference type="InterPro" id="IPR016181">
    <property type="entry name" value="Acyl_CoA_acyltransferase"/>
</dbReference>
<keyword evidence="2" id="KW-0808">Transferase</keyword>
<gene>
    <name evidence="2" type="ORF">ACFO1S_28115</name>
</gene>
<dbReference type="EC" id="2.3.1.-" evidence="2"/>
<sequence length="271" mass="30184">MRRAATSLALVDELERCEIESMADRMTAIQERTGNPEGVEIAKVGGVTCFYSQTMPWPAFNTVKGLRNEGEAELAAIVDFYRERERKPQFELVPGLADPLLMRRLSGLGFGQTGFHATLYADLSEAFEESNAPGSIYIRELDEDEYTLYGTLHCRGSGLPDNGIAPVAANNRVLHGRAGWKLYLALWEDEPAGVGVMRSDGRSAVFTFAATLPEHRGKGIHRELLLHRMRQAKLQGCRFAVSQCAFQSQSHRNMEQTGMRIGYVRASWGEL</sequence>
<evidence type="ECO:0000313" key="2">
    <source>
        <dbReference type="EMBL" id="MFC4307296.1"/>
    </source>
</evidence>
<dbReference type="RefSeq" id="WP_204603030.1">
    <property type="nucleotide sequence ID" value="NZ_JBHSED010000074.1"/>
</dbReference>
<accession>A0ABV8SIY7</accession>
<dbReference type="CDD" id="cd04301">
    <property type="entry name" value="NAT_SF"/>
    <property type="match status" value="1"/>
</dbReference>
<dbReference type="Gene3D" id="3.40.630.30">
    <property type="match status" value="1"/>
</dbReference>
<evidence type="ECO:0000313" key="3">
    <source>
        <dbReference type="Proteomes" id="UP001595755"/>
    </source>
</evidence>
<dbReference type="EMBL" id="JBHSED010000074">
    <property type="protein sequence ID" value="MFC4307296.1"/>
    <property type="molecule type" value="Genomic_DNA"/>
</dbReference>
<protein>
    <submittedName>
        <fullName evidence="2">GNAT family N-acetyltransferase</fullName>
        <ecNumber evidence="2">2.3.1.-</ecNumber>
    </submittedName>
</protein>
<dbReference type="SUPFAM" id="SSF55729">
    <property type="entry name" value="Acyl-CoA N-acyltransferases (Nat)"/>
    <property type="match status" value="1"/>
</dbReference>
<dbReference type="PROSITE" id="PS51186">
    <property type="entry name" value="GNAT"/>
    <property type="match status" value="1"/>
</dbReference>